<dbReference type="Gene3D" id="2.40.50.1020">
    <property type="entry name" value="LytTr DNA-binding domain"/>
    <property type="match status" value="1"/>
</dbReference>
<feature type="domain" description="Response regulatory" evidence="2">
    <location>
        <begin position="2"/>
        <end position="119"/>
    </location>
</feature>
<name>A0ABS4MBE9_9LACO</name>
<dbReference type="InterPro" id="IPR011006">
    <property type="entry name" value="CheY-like_superfamily"/>
</dbReference>
<evidence type="ECO:0000259" key="3">
    <source>
        <dbReference type="PROSITE" id="PS50930"/>
    </source>
</evidence>
<protein>
    <submittedName>
        <fullName evidence="4">DNA-binding LytR/AlgR family response regulator</fullName>
    </submittedName>
</protein>
<dbReference type="InterPro" id="IPR007492">
    <property type="entry name" value="LytTR_DNA-bd_dom"/>
</dbReference>
<feature type="modified residue" description="4-aspartylphosphate" evidence="1">
    <location>
        <position position="56"/>
    </location>
</feature>
<proteinExistence type="predicted"/>
<dbReference type="SUPFAM" id="SSF52172">
    <property type="entry name" value="CheY-like"/>
    <property type="match status" value="1"/>
</dbReference>
<gene>
    <name evidence="4" type="ORF">J2Z60_000100</name>
</gene>
<dbReference type="SMART" id="SM00850">
    <property type="entry name" value="LytTR"/>
    <property type="match status" value="1"/>
</dbReference>
<keyword evidence="5" id="KW-1185">Reference proteome</keyword>
<sequence length="237" mass="27979">MRIAIVEDNQDELNRLLGCFKQYERENHIKFDIVTFNDGFDLIIHYTENYDAIYLDVQMPKMDGMTTAKKIRKHDKNVLIVFVTNYVQYAIEGYQVNASDFLLKPVSYFNFSEHFKRINQNFQSKQESIMFNTLQGLKKVYLDSLYYVESEKHYLHLHLITDKEEQLDMLDTTKKMEEILTPHNFFRCNNGYIVNLKHISEVNGNIVKVGPYDLQISRPRKKAFMQALTEFLGSSDS</sequence>
<dbReference type="PANTHER" id="PTHR37299:SF1">
    <property type="entry name" value="STAGE 0 SPORULATION PROTEIN A HOMOLOG"/>
    <property type="match status" value="1"/>
</dbReference>
<keyword evidence="1" id="KW-0597">Phosphoprotein</keyword>
<keyword evidence="4" id="KW-0238">DNA-binding</keyword>
<dbReference type="Pfam" id="PF04397">
    <property type="entry name" value="LytTR"/>
    <property type="match status" value="1"/>
</dbReference>
<feature type="domain" description="HTH LytTR-type" evidence="3">
    <location>
        <begin position="129"/>
        <end position="230"/>
    </location>
</feature>
<organism evidence="4 5">
    <name type="scientific">Lactobacillus colini</name>
    <dbReference type="NCBI Taxonomy" id="1819254"/>
    <lineage>
        <taxon>Bacteria</taxon>
        <taxon>Bacillati</taxon>
        <taxon>Bacillota</taxon>
        <taxon>Bacilli</taxon>
        <taxon>Lactobacillales</taxon>
        <taxon>Lactobacillaceae</taxon>
        <taxon>Lactobacillus</taxon>
    </lineage>
</organism>
<reference evidence="4 5" key="1">
    <citation type="submission" date="2021-03" db="EMBL/GenBank/DDBJ databases">
        <title>Genomic Encyclopedia of Type Strains, Phase IV (KMG-IV): sequencing the most valuable type-strain genomes for metagenomic binning, comparative biology and taxonomic classification.</title>
        <authorList>
            <person name="Goeker M."/>
        </authorList>
    </citation>
    <scope>NUCLEOTIDE SEQUENCE [LARGE SCALE GENOMIC DNA]</scope>
    <source>
        <strain evidence="4 5">DSM 101872</strain>
    </source>
</reference>
<accession>A0ABS4MBE9</accession>
<dbReference type="InterPro" id="IPR001789">
    <property type="entry name" value="Sig_transdc_resp-reg_receiver"/>
</dbReference>
<evidence type="ECO:0000259" key="2">
    <source>
        <dbReference type="PROSITE" id="PS50110"/>
    </source>
</evidence>
<dbReference type="SMART" id="SM00448">
    <property type="entry name" value="REC"/>
    <property type="match status" value="1"/>
</dbReference>
<dbReference type="Gene3D" id="3.40.50.2300">
    <property type="match status" value="1"/>
</dbReference>
<dbReference type="Pfam" id="PF00072">
    <property type="entry name" value="Response_reg"/>
    <property type="match status" value="1"/>
</dbReference>
<dbReference type="RefSeq" id="WP_209685280.1">
    <property type="nucleotide sequence ID" value="NZ_JAGGLU010000001.1"/>
</dbReference>
<evidence type="ECO:0000256" key="1">
    <source>
        <dbReference type="PROSITE-ProRule" id="PRU00169"/>
    </source>
</evidence>
<dbReference type="Proteomes" id="UP001519292">
    <property type="component" value="Unassembled WGS sequence"/>
</dbReference>
<evidence type="ECO:0000313" key="5">
    <source>
        <dbReference type="Proteomes" id="UP001519292"/>
    </source>
</evidence>
<dbReference type="GO" id="GO:0003677">
    <property type="term" value="F:DNA binding"/>
    <property type="evidence" value="ECO:0007669"/>
    <property type="project" value="UniProtKB-KW"/>
</dbReference>
<dbReference type="EMBL" id="JAGGLU010000001">
    <property type="protein sequence ID" value="MBP2056938.1"/>
    <property type="molecule type" value="Genomic_DNA"/>
</dbReference>
<dbReference type="PROSITE" id="PS50110">
    <property type="entry name" value="RESPONSE_REGULATORY"/>
    <property type="match status" value="1"/>
</dbReference>
<dbReference type="PROSITE" id="PS50930">
    <property type="entry name" value="HTH_LYTTR"/>
    <property type="match status" value="1"/>
</dbReference>
<comment type="caution">
    <text evidence="4">The sequence shown here is derived from an EMBL/GenBank/DDBJ whole genome shotgun (WGS) entry which is preliminary data.</text>
</comment>
<evidence type="ECO:0000313" key="4">
    <source>
        <dbReference type="EMBL" id="MBP2056938.1"/>
    </source>
</evidence>
<dbReference type="InterPro" id="IPR046947">
    <property type="entry name" value="LytR-like"/>
</dbReference>
<dbReference type="PANTHER" id="PTHR37299">
    <property type="entry name" value="TRANSCRIPTIONAL REGULATOR-RELATED"/>
    <property type="match status" value="1"/>
</dbReference>